<protein>
    <submittedName>
        <fullName evidence="1">Uncharacterized protein</fullName>
    </submittedName>
</protein>
<name>A0A4R7UPC7_9PSEU</name>
<comment type="caution">
    <text evidence="1">The sequence shown here is derived from an EMBL/GenBank/DDBJ whole genome shotgun (WGS) entry which is preliminary data.</text>
</comment>
<organism evidence="1 2">
    <name type="scientific">Actinophytocola oryzae</name>
    <dbReference type="NCBI Taxonomy" id="502181"/>
    <lineage>
        <taxon>Bacteria</taxon>
        <taxon>Bacillati</taxon>
        <taxon>Actinomycetota</taxon>
        <taxon>Actinomycetes</taxon>
        <taxon>Pseudonocardiales</taxon>
        <taxon>Pseudonocardiaceae</taxon>
    </lineage>
</organism>
<sequence length="75" mass="8841">MNPQRVDQPMNHLDLVVPKGSKTMLLYENLARERMREAEQDAAEQRLGRRLNSAKRWQRLSAWAARRAKRAQDLL</sequence>
<keyword evidence="2" id="KW-1185">Reference proteome</keyword>
<evidence type="ECO:0000313" key="2">
    <source>
        <dbReference type="Proteomes" id="UP000294927"/>
    </source>
</evidence>
<gene>
    <name evidence="1" type="ORF">CLV71_13528</name>
</gene>
<reference evidence="1 2" key="1">
    <citation type="submission" date="2019-03" db="EMBL/GenBank/DDBJ databases">
        <title>Genomic Encyclopedia of Archaeal and Bacterial Type Strains, Phase II (KMG-II): from individual species to whole genera.</title>
        <authorList>
            <person name="Goeker M."/>
        </authorList>
    </citation>
    <scope>NUCLEOTIDE SEQUENCE [LARGE SCALE GENOMIC DNA]</scope>
    <source>
        <strain evidence="1 2">DSM 45499</strain>
    </source>
</reference>
<dbReference type="OrthoDB" id="3638667at2"/>
<dbReference type="EMBL" id="SOCP01000035">
    <property type="protein sequence ID" value="TDV35402.1"/>
    <property type="molecule type" value="Genomic_DNA"/>
</dbReference>
<dbReference type="Proteomes" id="UP000294927">
    <property type="component" value="Unassembled WGS sequence"/>
</dbReference>
<evidence type="ECO:0000313" key="1">
    <source>
        <dbReference type="EMBL" id="TDV35402.1"/>
    </source>
</evidence>
<proteinExistence type="predicted"/>
<accession>A0A4R7UPC7</accession>
<dbReference type="RefSeq" id="WP_133909396.1">
    <property type="nucleotide sequence ID" value="NZ_SOCP01000035.1"/>
</dbReference>
<dbReference type="AlphaFoldDB" id="A0A4R7UPC7"/>